<accession>A0ABS7ZW45</accession>
<evidence type="ECO:0000256" key="2">
    <source>
        <dbReference type="ARBA" id="ARBA00022630"/>
    </source>
</evidence>
<comment type="cofactor">
    <cofactor evidence="1">
        <name>FAD</name>
        <dbReference type="ChEBI" id="CHEBI:57692"/>
    </cofactor>
</comment>
<gene>
    <name evidence="6" type="ORF">JI747_002075</name>
</gene>
<dbReference type="InterPro" id="IPR045170">
    <property type="entry name" value="MTOX"/>
</dbReference>
<dbReference type="PANTHER" id="PTHR10961">
    <property type="entry name" value="PEROXISOMAL SARCOSINE OXIDASE"/>
    <property type="match status" value="1"/>
</dbReference>
<evidence type="ECO:0000313" key="6">
    <source>
        <dbReference type="EMBL" id="MCA6065947.1"/>
    </source>
</evidence>
<comment type="caution">
    <text evidence="6">The sequence shown here is derived from an EMBL/GenBank/DDBJ whole genome shotgun (WGS) entry which is preliminary data.</text>
</comment>
<dbReference type="Gene3D" id="3.30.9.10">
    <property type="entry name" value="D-Amino Acid Oxidase, subunit A, domain 2"/>
    <property type="match status" value="1"/>
</dbReference>
<dbReference type="SUPFAM" id="SSF51905">
    <property type="entry name" value="FAD/NAD(P)-binding domain"/>
    <property type="match status" value="1"/>
</dbReference>
<evidence type="ECO:0000256" key="3">
    <source>
        <dbReference type="ARBA" id="ARBA00022827"/>
    </source>
</evidence>
<dbReference type="EMBL" id="JAERSE020000001">
    <property type="protein sequence ID" value="MCA6065947.1"/>
    <property type="molecule type" value="Genomic_DNA"/>
</dbReference>
<feature type="domain" description="FAD dependent oxidoreductase" evidence="5">
    <location>
        <begin position="7"/>
        <end position="372"/>
    </location>
</feature>
<dbReference type="InterPro" id="IPR036188">
    <property type="entry name" value="FAD/NAD-bd_sf"/>
</dbReference>
<organism evidence="6 7">
    <name type="scientific">Chryseobacterium tagetis</name>
    <dbReference type="NCBI Taxonomy" id="2801334"/>
    <lineage>
        <taxon>Bacteria</taxon>
        <taxon>Pseudomonadati</taxon>
        <taxon>Bacteroidota</taxon>
        <taxon>Flavobacteriia</taxon>
        <taxon>Flavobacteriales</taxon>
        <taxon>Weeksellaceae</taxon>
        <taxon>Chryseobacterium group</taxon>
        <taxon>Chryseobacterium</taxon>
    </lineage>
</organism>
<protein>
    <submittedName>
        <fullName evidence="6">FAD-dependent oxidoreductase</fullName>
    </submittedName>
</protein>
<evidence type="ECO:0000259" key="5">
    <source>
        <dbReference type="Pfam" id="PF01266"/>
    </source>
</evidence>
<dbReference type="Proteomes" id="UP000618240">
    <property type="component" value="Unassembled WGS sequence"/>
</dbReference>
<keyword evidence="7" id="KW-1185">Reference proteome</keyword>
<proteinExistence type="predicted"/>
<dbReference type="InterPro" id="IPR006076">
    <property type="entry name" value="FAD-dep_OxRdtase"/>
</dbReference>
<dbReference type="PANTHER" id="PTHR10961:SF7">
    <property type="entry name" value="FAD DEPENDENT OXIDOREDUCTASE DOMAIN-CONTAINING PROTEIN"/>
    <property type="match status" value="1"/>
</dbReference>
<name>A0ABS7ZW45_9FLAO</name>
<dbReference type="RefSeq" id="WP_225685928.1">
    <property type="nucleotide sequence ID" value="NZ_JAERSE020000001.1"/>
</dbReference>
<evidence type="ECO:0000313" key="7">
    <source>
        <dbReference type="Proteomes" id="UP000618240"/>
    </source>
</evidence>
<keyword evidence="4" id="KW-0560">Oxidoreductase</keyword>
<sequence>MKTENYDVIVIGGGAIGLATAYHLGKRKAKTLVLEQFTFVNQLGSSAGVSRQFRIPYPDEYMVQMALDAEPYWAELQKQTDVQLLDKVGTLWFGDPNVHSTEGNIAEAEEALKALKVPYTTLTAKEIEEKYHFKDLPETYTGLFQPDGASINFKATIETLLDLCKKEETVTLEENSPVLKINQIGDLFEIETPNGIYISKKLAIIPGPYINSVINLLNFKIQATYWNMSSAYFKKTDPTIQYPTWFVFQNAVGKNGNQFYGFPSVDWDHPEYIRVAPDFVITPLDDPSERTLIPNELELSYTSQWVEEHMTGLALEPEYTSTCLIALSTIANKELLIDFAPSYVPNHKNIVVYATGWAAKFTPFLGKIMSDLALDGHTDFDISPFQLGQNYFRKLI</sequence>
<dbReference type="Pfam" id="PF01266">
    <property type="entry name" value="DAO"/>
    <property type="match status" value="1"/>
</dbReference>
<keyword evidence="2" id="KW-0285">Flavoprotein</keyword>
<evidence type="ECO:0000256" key="4">
    <source>
        <dbReference type="ARBA" id="ARBA00023002"/>
    </source>
</evidence>
<keyword evidence="3" id="KW-0274">FAD</keyword>
<dbReference type="Gene3D" id="3.50.50.60">
    <property type="entry name" value="FAD/NAD(P)-binding domain"/>
    <property type="match status" value="1"/>
</dbReference>
<evidence type="ECO:0000256" key="1">
    <source>
        <dbReference type="ARBA" id="ARBA00001974"/>
    </source>
</evidence>
<reference evidence="6 7" key="1">
    <citation type="submission" date="2021-09" db="EMBL/GenBank/DDBJ databases">
        <title>Genome sequencing and assembly of Chryseobacterium sp. RG1.</title>
        <authorList>
            <person name="Chhetri G."/>
        </authorList>
    </citation>
    <scope>NUCLEOTIDE SEQUENCE [LARGE SCALE GENOMIC DNA]</scope>
    <source>
        <strain evidence="6 7">RG1</strain>
    </source>
</reference>